<evidence type="ECO:0000259" key="7">
    <source>
        <dbReference type="Pfam" id="PF07195"/>
    </source>
</evidence>
<protein>
    <recommendedName>
        <fullName evidence="5">Flagellar hook-associated protein 2</fullName>
        <shortName evidence="5">HAP2</shortName>
    </recommendedName>
    <alternativeName>
        <fullName evidence="5">Flagellar cap protein</fullName>
    </alternativeName>
</protein>
<evidence type="ECO:0000313" key="9">
    <source>
        <dbReference type="Proteomes" id="UP000199183"/>
    </source>
</evidence>
<dbReference type="EMBL" id="FNRY01000001">
    <property type="protein sequence ID" value="SEB90495.1"/>
    <property type="molecule type" value="Genomic_DNA"/>
</dbReference>
<keyword evidence="8" id="KW-0966">Cell projection</keyword>
<dbReference type="AlphaFoldDB" id="A0A1H4N710"/>
<comment type="subunit">
    <text evidence="2 5">Homopentamer.</text>
</comment>
<keyword evidence="5" id="KW-0964">Secreted</keyword>
<dbReference type="OrthoDB" id="5241527at2"/>
<dbReference type="GO" id="GO:0009424">
    <property type="term" value="C:bacterial-type flagellum hook"/>
    <property type="evidence" value="ECO:0007669"/>
    <property type="project" value="UniProtKB-UniRule"/>
</dbReference>
<keyword evidence="4 5" id="KW-0975">Bacterial flagellum</keyword>
<sequence length="462" mass="47528">MGLSFDGLASGLDTTAIIDALMNVEAIPKTLLQNKIKDTNSIISNLQGLNTKLQELAKLAKDSTSPTALLAFKGSSSSDAVTLTASGSASAVTTDVVVNRLATAQALVTSKFSTWPDDPPVITLVNAEGKQTEITAASGSASDLVTAINAAGVGVKASSVPSGTDADGNTLYRLQLVSSETGEKHAFTAYRGDAASVTAGTASNLATETGAAVVTPAVDAQVTLWAGTAAEQTVTSSSNTFTGLMTGVDVTVSKASTDPVTITVAADSKTSAATAKSFVDKIAAILANITSGSKATVATDAGDTTTLGVYTGDSTVRSLKQALSNAVQYPVDGVSPSSIGISIDRYGVLSFDEAKFTKALADDPDAVSAIFTGVAARVQDTTEQYSDKYDGLLTKRITGQEDLVSSMNDQIDSWDTRLGQRRATLERTYAQLEVMLNKMQSQSSYLTSQLSSLPSMKTGSGS</sequence>
<evidence type="ECO:0000256" key="1">
    <source>
        <dbReference type="ARBA" id="ARBA00009764"/>
    </source>
</evidence>
<dbReference type="PANTHER" id="PTHR30288:SF0">
    <property type="entry name" value="FLAGELLAR HOOK-ASSOCIATED PROTEIN 2"/>
    <property type="match status" value="1"/>
</dbReference>
<evidence type="ECO:0000256" key="4">
    <source>
        <dbReference type="ARBA" id="ARBA00023143"/>
    </source>
</evidence>
<evidence type="ECO:0000256" key="2">
    <source>
        <dbReference type="ARBA" id="ARBA00011255"/>
    </source>
</evidence>
<dbReference type="Pfam" id="PF07195">
    <property type="entry name" value="FliD_C"/>
    <property type="match status" value="1"/>
</dbReference>
<keyword evidence="3" id="KW-0175">Coiled coil</keyword>
<organism evidence="8 9">
    <name type="scientific">Paramicrobacterium humi</name>
    <dbReference type="NCBI Taxonomy" id="640635"/>
    <lineage>
        <taxon>Bacteria</taxon>
        <taxon>Bacillati</taxon>
        <taxon>Actinomycetota</taxon>
        <taxon>Actinomycetes</taxon>
        <taxon>Micrococcales</taxon>
        <taxon>Microbacteriaceae</taxon>
        <taxon>Paramicrobacterium</taxon>
    </lineage>
</organism>
<dbReference type="Proteomes" id="UP000199183">
    <property type="component" value="Unassembled WGS sequence"/>
</dbReference>
<evidence type="ECO:0000259" key="6">
    <source>
        <dbReference type="Pfam" id="PF02465"/>
    </source>
</evidence>
<feature type="domain" description="Flagellar hook-associated protein 2 N-terminal" evidence="6">
    <location>
        <begin position="10"/>
        <end position="105"/>
    </location>
</feature>
<comment type="subcellular location">
    <subcellularLocation>
        <location evidence="5">Secreted</location>
    </subcellularLocation>
    <subcellularLocation>
        <location evidence="5">Bacterial flagellum</location>
    </subcellularLocation>
</comment>
<proteinExistence type="inferred from homology"/>
<name>A0A1H4N710_9MICO</name>
<gene>
    <name evidence="8" type="ORF">SAMN04489806_2089</name>
</gene>
<evidence type="ECO:0000256" key="5">
    <source>
        <dbReference type="RuleBase" id="RU362066"/>
    </source>
</evidence>
<dbReference type="GO" id="GO:0007155">
    <property type="term" value="P:cell adhesion"/>
    <property type="evidence" value="ECO:0007669"/>
    <property type="project" value="InterPro"/>
</dbReference>
<dbReference type="PANTHER" id="PTHR30288">
    <property type="entry name" value="FLAGELLAR CAP/ASSEMBLY PROTEIN FLID"/>
    <property type="match status" value="1"/>
</dbReference>
<dbReference type="GO" id="GO:0005576">
    <property type="term" value="C:extracellular region"/>
    <property type="evidence" value="ECO:0007669"/>
    <property type="project" value="UniProtKB-SubCell"/>
</dbReference>
<keyword evidence="8" id="KW-0969">Cilium</keyword>
<dbReference type="RefSeq" id="WP_091183622.1">
    <property type="nucleotide sequence ID" value="NZ_FNRY01000001.1"/>
</dbReference>
<accession>A0A1H4N710</accession>
<dbReference type="GO" id="GO:0071973">
    <property type="term" value="P:bacterial-type flagellum-dependent cell motility"/>
    <property type="evidence" value="ECO:0007669"/>
    <property type="project" value="TreeGrafter"/>
</dbReference>
<evidence type="ECO:0000313" key="8">
    <source>
        <dbReference type="EMBL" id="SEB90495.1"/>
    </source>
</evidence>
<comment type="function">
    <text evidence="5">Required for morphogenesis and for the elongation of the flagellar filament by facilitating polymerization of the flagellin monomers at the tip of growing filament. Forms a capping structure, which prevents flagellin subunits (transported through the central channel of the flagellum) from leaking out without polymerization at the distal end.</text>
</comment>
<evidence type="ECO:0000256" key="3">
    <source>
        <dbReference type="ARBA" id="ARBA00023054"/>
    </source>
</evidence>
<comment type="similarity">
    <text evidence="1 5">Belongs to the FliD family.</text>
</comment>
<dbReference type="GO" id="GO:0009421">
    <property type="term" value="C:bacterial-type flagellum filament cap"/>
    <property type="evidence" value="ECO:0007669"/>
    <property type="project" value="InterPro"/>
</dbReference>
<keyword evidence="8" id="KW-0282">Flagellum</keyword>
<dbReference type="InterPro" id="IPR040026">
    <property type="entry name" value="FliD"/>
</dbReference>
<dbReference type="InterPro" id="IPR010809">
    <property type="entry name" value="FliD_C"/>
</dbReference>
<dbReference type="Pfam" id="PF02465">
    <property type="entry name" value="FliD_N"/>
    <property type="match status" value="1"/>
</dbReference>
<dbReference type="InterPro" id="IPR003481">
    <property type="entry name" value="FliD_N"/>
</dbReference>
<keyword evidence="9" id="KW-1185">Reference proteome</keyword>
<feature type="domain" description="Flagellar hook-associated protein 2 C-terminal" evidence="7">
    <location>
        <begin position="232"/>
        <end position="441"/>
    </location>
</feature>
<reference evidence="8 9" key="1">
    <citation type="submission" date="2016-10" db="EMBL/GenBank/DDBJ databases">
        <authorList>
            <person name="de Groot N.N."/>
        </authorList>
    </citation>
    <scope>NUCLEOTIDE SEQUENCE [LARGE SCALE GENOMIC DNA]</scope>
    <source>
        <strain evidence="8 9">DSM 21799</strain>
    </source>
</reference>
<dbReference type="STRING" id="640635.SAMN04489806_2089"/>